<dbReference type="Pfam" id="PF08447">
    <property type="entry name" value="PAS_3"/>
    <property type="match status" value="1"/>
</dbReference>
<sequence length="338" mass="39222">MKQYNTVKDLQLISENVFECSMAGFWDWDMISDEEYLSPRFKKMFGYEDHEMENNHDSWQEIVFKEDLQPMFDLFQRHIDSKGAVPFETTIRYRHKNGRTIYVRCNGKVVEWTEDGKPARAIGSHIDITEEKELQLQLSEALSQRDFLLSEVHHRVKNNLNMILVMARLKQTEKRIELTDIEDAIVTTANAYESIYKKGEFSEIMIEDYLNRVIQPIIKDHNIALLIEADQIKKGLDFLVPIGLIISECVNNSLKHAFKTKLEKVIRLNIRKENNAIYLSYHDNGSGFDQCILNALDTLESYGIFIIKTLAEQLNGNLYLSNDNGAKIEININLSPAH</sequence>
<dbReference type="PROSITE" id="PS50113">
    <property type="entry name" value="PAC"/>
    <property type="match status" value="1"/>
</dbReference>
<dbReference type="InterPro" id="IPR013655">
    <property type="entry name" value="PAS_fold_3"/>
</dbReference>
<keyword evidence="8" id="KW-0843">Virulence</keyword>
<proteinExistence type="predicted"/>
<dbReference type="PANTHER" id="PTHR41523">
    <property type="entry name" value="TWO-COMPONENT SYSTEM SENSOR PROTEIN"/>
    <property type="match status" value="1"/>
</dbReference>
<dbReference type="RefSeq" id="WP_117382056.1">
    <property type="nucleotide sequence ID" value="NZ_QWDE01000001.1"/>
</dbReference>
<feature type="domain" description="PAC" evidence="9">
    <location>
        <begin position="87"/>
        <end position="140"/>
    </location>
</feature>
<comment type="catalytic activity">
    <reaction evidence="1">
        <text>ATP + protein L-histidine = ADP + protein N-phospho-L-histidine.</text>
        <dbReference type="EC" id="2.7.13.3"/>
    </reaction>
</comment>
<dbReference type="Pfam" id="PF02518">
    <property type="entry name" value="HATPase_c"/>
    <property type="match status" value="1"/>
</dbReference>
<dbReference type="InterPro" id="IPR003594">
    <property type="entry name" value="HATPase_dom"/>
</dbReference>
<evidence type="ECO:0000256" key="2">
    <source>
        <dbReference type="ARBA" id="ARBA00012438"/>
    </source>
</evidence>
<dbReference type="Proteomes" id="UP000260823">
    <property type="component" value="Unassembled WGS sequence"/>
</dbReference>
<dbReference type="NCBIfam" id="TIGR00229">
    <property type="entry name" value="sensory_box"/>
    <property type="match status" value="1"/>
</dbReference>
<evidence type="ECO:0000256" key="1">
    <source>
        <dbReference type="ARBA" id="ARBA00000085"/>
    </source>
</evidence>
<comment type="caution">
    <text evidence="10">The sequence shown here is derived from an EMBL/GenBank/DDBJ whole genome shotgun (WGS) entry which is preliminary data.</text>
</comment>
<dbReference type="Gene3D" id="3.30.565.10">
    <property type="entry name" value="Histidine kinase-like ATPase, C-terminal domain"/>
    <property type="match status" value="1"/>
</dbReference>
<keyword evidence="3" id="KW-0597">Phosphoprotein</keyword>
<evidence type="ECO:0000256" key="5">
    <source>
        <dbReference type="ARBA" id="ARBA00022741"/>
    </source>
</evidence>
<dbReference type="SUPFAM" id="SSF55874">
    <property type="entry name" value="ATPase domain of HSP90 chaperone/DNA topoisomerase II/histidine kinase"/>
    <property type="match status" value="1"/>
</dbReference>
<evidence type="ECO:0000256" key="7">
    <source>
        <dbReference type="ARBA" id="ARBA00022840"/>
    </source>
</evidence>
<keyword evidence="11" id="KW-1185">Reference proteome</keyword>
<dbReference type="CDD" id="cd00130">
    <property type="entry name" value="PAS"/>
    <property type="match status" value="1"/>
</dbReference>
<dbReference type="InterPro" id="IPR000700">
    <property type="entry name" value="PAS-assoc_C"/>
</dbReference>
<dbReference type="GO" id="GO:0004673">
    <property type="term" value="F:protein histidine kinase activity"/>
    <property type="evidence" value="ECO:0007669"/>
    <property type="project" value="UniProtKB-EC"/>
</dbReference>
<dbReference type="AlphaFoldDB" id="A0A3E2NVW6"/>
<dbReference type="SUPFAM" id="SSF55785">
    <property type="entry name" value="PYP-like sensor domain (PAS domain)"/>
    <property type="match status" value="1"/>
</dbReference>
<evidence type="ECO:0000313" key="10">
    <source>
        <dbReference type="EMBL" id="RFZ85155.1"/>
    </source>
</evidence>
<dbReference type="SMART" id="SM00091">
    <property type="entry name" value="PAS"/>
    <property type="match status" value="1"/>
</dbReference>
<dbReference type="Pfam" id="PF07568">
    <property type="entry name" value="HisKA_2"/>
    <property type="match status" value="1"/>
</dbReference>
<dbReference type="GO" id="GO:0005524">
    <property type="term" value="F:ATP binding"/>
    <property type="evidence" value="ECO:0007669"/>
    <property type="project" value="UniProtKB-KW"/>
</dbReference>
<keyword evidence="6" id="KW-0418">Kinase</keyword>
<evidence type="ECO:0000256" key="3">
    <source>
        <dbReference type="ARBA" id="ARBA00022553"/>
    </source>
</evidence>
<dbReference type="EC" id="2.7.13.3" evidence="2"/>
<evidence type="ECO:0000313" key="11">
    <source>
        <dbReference type="Proteomes" id="UP000260823"/>
    </source>
</evidence>
<evidence type="ECO:0000259" key="9">
    <source>
        <dbReference type="PROSITE" id="PS50113"/>
    </source>
</evidence>
<dbReference type="SMART" id="SM00086">
    <property type="entry name" value="PAC"/>
    <property type="match status" value="1"/>
</dbReference>
<dbReference type="InterPro" id="IPR036890">
    <property type="entry name" value="HATPase_C_sf"/>
</dbReference>
<keyword evidence="4" id="KW-0808">Transferase</keyword>
<protein>
    <recommendedName>
        <fullName evidence="2">histidine kinase</fullName>
        <ecNumber evidence="2">2.7.13.3</ecNumber>
    </recommendedName>
</protein>
<gene>
    <name evidence="10" type="ORF">DYU05_06025</name>
</gene>
<dbReference type="EMBL" id="QWDE01000001">
    <property type="protein sequence ID" value="RFZ85155.1"/>
    <property type="molecule type" value="Genomic_DNA"/>
</dbReference>
<dbReference type="OrthoDB" id="1523170at2"/>
<reference evidence="10 11" key="1">
    <citation type="submission" date="2018-08" db="EMBL/GenBank/DDBJ databases">
        <title>Mucilaginibacter terrae sp. nov., isolated from manganese diggings.</title>
        <authorList>
            <person name="Huang Y."/>
            <person name="Zhou Z."/>
        </authorList>
    </citation>
    <scope>NUCLEOTIDE SEQUENCE [LARGE SCALE GENOMIC DNA]</scope>
    <source>
        <strain evidence="10 11">ZH6</strain>
    </source>
</reference>
<dbReference type="Gene3D" id="3.30.450.20">
    <property type="entry name" value="PAS domain"/>
    <property type="match status" value="1"/>
</dbReference>
<evidence type="ECO:0000256" key="4">
    <source>
        <dbReference type="ARBA" id="ARBA00022679"/>
    </source>
</evidence>
<evidence type="ECO:0000256" key="8">
    <source>
        <dbReference type="ARBA" id="ARBA00023026"/>
    </source>
</evidence>
<dbReference type="InterPro" id="IPR011495">
    <property type="entry name" value="Sig_transdc_His_kin_sub2_dim/P"/>
</dbReference>
<keyword evidence="7" id="KW-0067">ATP-binding</keyword>
<name>A0A3E2NVW6_9SPHI</name>
<dbReference type="PANTHER" id="PTHR41523:SF8">
    <property type="entry name" value="ETHYLENE RESPONSE SENSOR PROTEIN"/>
    <property type="match status" value="1"/>
</dbReference>
<accession>A0A3E2NVW6</accession>
<dbReference type="InterPro" id="IPR001610">
    <property type="entry name" value="PAC"/>
</dbReference>
<dbReference type="InterPro" id="IPR000014">
    <property type="entry name" value="PAS"/>
</dbReference>
<evidence type="ECO:0000256" key="6">
    <source>
        <dbReference type="ARBA" id="ARBA00022777"/>
    </source>
</evidence>
<keyword evidence="5" id="KW-0547">Nucleotide-binding</keyword>
<dbReference type="InterPro" id="IPR035965">
    <property type="entry name" value="PAS-like_dom_sf"/>
</dbReference>
<organism evidence="10 11">
    <name type="scientific">Mucilaginibacter terrenus</name>
    <dbReference type="NCBI Taxonomy" id="2482727"/>
    <lineage>
        <taxon>Bacteria</taxon>
        <taxon>Pseudomonadati</taxon>
        <taxon>Bacteroidota</taxon>
        <taxon>Sphingobacteriia</taxon>
        <taxon>Sphingobacteriales</taxon>
        <taxon>Sphingobacteriaceae</taxon>
        <taxon>Mucilaginibacter</taxon>
    </lineage>
</organism>